<comment type="caution">
    <text evidence="1">The sequence shown here is derived from an EMBL/GenBank/DDBJ whole genome shotgun (WGS) entry which is preliminary data.</text>
</comment>
<dbReference type="Gene3D" id="3.40.30.10">
    <property type="entry name" value="Glutaredoxin"/>
    <property type="match status" value="1"/>
</dbReference>
<dbReference type="Pfam" id="PF05988">
    <property type="entry name" value="DUF899"/>
    <property type="match status" value="1"/>
</dbReference>
<gene>
    <name evidence="1" type="ORF">OJ962_04070</name>
</gene>
<name>A0ABT4RDP9_9ACTN</name>
<dbReference type="InterPro" id="IPR010296">
    <property type="entry name" value="DUF899_thioredox"/>
</dbReference>
<sequence length="214" mass="24773">MSLPQIVDEQSWREANGALIEKEKAATRARDALAAERRRQPMTAFRTDFAFDGPSGRLTFLDLFEGRPQLILYHFWFPEDGEPCGGCSMFTDQVSELAHLHARDVSFALVSRAPQERIAAYKARMGWSVPWYTDDLSFQQACGTTEYFRLQVFLRAGERAFLTYETRGRGVEALGSVWTFLDLVPFGRQEEWEDTPAGRPQEPPYQWWRKKDEY</sequence>
<dbReference type="InterPro" id="IPR036249">
    <property type="entry name" value="Thioredoxin-like_sf"/>
</dbReference>
<reference evidence="1" key="1">
    <citation type="submission" date="2022-10" db="EMBL/GenBank/DDBJ databases">
        <title>The WGS of Solirubrobacter sp. CPCC 204708.</title>
        <authorList>
            <person name="Jiang Z."/>
        </authorList>
    </citation>
    <scope>NUCLEOTIDE SEQUENCE</scope>
    <source>
        <strain evidence="1">CPCC 204708</strain>
    </source>
</reference>
<dbReference type="EMBL" id="JAPCID010000005">
    <property type="protein sequence ID" value="MDA0136661.1"/>
    <property type="molecule type" value="Genomic_DNA"/>
</dbReference>
<organism evidence="1 2">
    <name type="scientific">Solirubrobacter deserti</name>
    <dbReference type="NCBI Taxonomy" id="2282478"/>
    <lineage>
        <taxon>Bacteria</taxon>
        <taxon>Bacillati</taxon>
        <taxon>Actinomycetota</taxon>
        <taxon>Thermoleophilia</taxon>
        <taxon>Solirubrobacterales</taxon>
        <taxon>Solirubrobacteraceae</taxon>
        <taxon>Solirubrobacter</taxon>
    </lineage>
</organism>
<dbReference type="RefSeq" id="WP_202952265.1">
    <property type="nucleotide sequence ID" value="NZ_JAPCID010000005.1"/>
</dbReference>
<proteinExistence type="predicted"/>
<keyword evidence="2" id="KW-1185">Reference proteome</keyword>
<evidence type="ECO:0000313" key="1">
    <source>
        <dbReference type="EMBL" id="MDA0136661.1"/>
    </source>
</evidence>
<accession>A0ABT4RDP9</accession>
<protein>
    <submittedName>
        <fullName evidence="1">DUF899 domain-containing protein</fullName>
    </submittedName>
</protein>
<dbReference type="SUPFAM" id="SSF52833">
    <property type="entry name" value="Thioredoxin-like"/>
    <property type="match status" value="1"/>
</dbReference>
<dbReference type="Proteomes" id="UP001147700">
    <property type="component" value="Unassembled WGS sequence"/>
</dbReference>
<evidence type="ECO:0000313" key="2">
    <source>
        <dbReference type="Proteomes" id="UP001147700"/>
    </source>
</evidence>